<organism evidence="1">
    <name type="scientific">Cyprideis torosa</name>
    <dbReference type="NCBI Taxonomy" id="163714"/>
    <lineage>
        <taxon>Eukaryota</taxon>
        <taxon>Metazoa</taxon>
        <taxon>Ecdysozoa</taxon>
        <taxon>Arthropoda</taxon>
        <taxon>Crustacea</taxon>
        <taxon>Oligostraca</taxon>
        <taxon>Ostracoda</taxon>
        <taxon>Podocopa</taxon>
        <taxon>Podocopida</taxon>
        <taxon>Cytherocopina</taxon>
        <taxon>Cytheroidea</taxon>
        <taxon>Cytherideidae</taxon>
        <taxon>Cyprideis</taxon>
    </lineage>
</organism>
<gene>
    <name evidence="1" type="ORF">CTOB1V02_LOCUS10072</name>
</gene>
<reference evidence="1" key="1">
    <citation type="submission" date="2020-11" db="EMBL/GenBank/DDBJ databases">
        <authorList>
            <person name="Tran Van P."/>
        </authorList>
    </citation>
    <scope>NUCLEOTIDE SEQUENCE</scope>
</reference>
<proteinExistence type="predicted"/>
<dbReference type="EMBL" id="OB664407">
    <property type="protein sequence ID" value="CAD7232234.1"/>
    <property type="molecule type" value="Genomic_DNA"/>
</dbReference>
<name>A0A7R8WND2_9CRUS</name>
<accession>A0A7R8WND2</accession>
<sequence length="62" mass="6906">MEEREHGGISGNDLQMQEGDYASANDSTMDFLLKYFTNVTNGTGDSQRCNSHLVFLKLPALH</sequence>
<protein>
    <submittedName>
        <fullName evidence="1">Uncharacterized protein</fullName>
    </submittedName>
</protein>
<dbReference type="AlphaFoldDB" id="A0A7R8WND2"/>
<evidence type="ECO:0000313" key="1">
    <source>
        <dbReference type="EMBL" id="CAD7232234.1"/>
    </source>
</evidence>